<comment type="caution">
    <text evidence="2">The sequence shown here is derived from an EMBL/GenBank/DDBJ whole genome shotgun (WGS) entry which is preliminary data.</text>
</comment>
<sequence>MLLAMSREKAQAAWEKIVRTGFTNYNQLSPDQKIWFNIEPLTTEGIIDHYLNHGAEHNQDTLAALKALGFPDIAKQMHSINTLFRDGKPPEDIDERNEEWNSWCDEHEEFLNEIDDKFWIKCADVEKALMDHIDRTGIGID</sequence>
<dbReference type="Proteomes" id="UP000488299">
    <property type="component" value="Unassembled WGS sequence"/>
</dbReference>
<proteinExistence type="predicted"/>
<dbReference type="Gene3D" id="1.20.1420.60">
    <property type="match status" value="1"/>
</dbReference>
<gene>
    <name evidence="2" type="ORF">F5984_10845</name>
</gene>
<dbReference type="InterPro" id="IPR025402">
    <property type="entry name" value="DMP19_C"/>
</dbReference>
<feature type="domain" description="DNA mimic protein DMP19 C-terminal" evidence="1">
    <location>
        <begin position="27"/>
        <end position="133"/>
    </location>
</feature>
<accession>A0A7J5U0L0</accession>
<keyword evidence="3" id="KW-1185">Reference proteome</keyword>
<dbReference type="AlphaFoldDB" id="A0A7J5U0L0"/>
<dbReference type="EMBL" id="WELI01000003">
    <property type="protein sequence ID" value="KAB7731288.1"/>
    <property type="molecule type" value="Genomic_DNA"/>
</dbReference>
<evidence type="ECO:0000313" key="2">
    <source>
        <dbReference type="EMBL" id="KAB7731288.1"/>
    </source>
</evidence>
<dbReference type="RefSeq" id="WP_152124265.1">
    <property type="nucleotide sequence ID" value="NZ_WELI01000003.1"/>
</dbReference>
<name>A0A7J5U0L0_9BACT</name>
<evidence type="ECO:0000313" key="3">
    <source>
        <dbReference type="Proteomes" id="UP000488299"/>
    </source>
</evidence>
<protein>
    <submittedName>
        <fullName evidence="2">DUF4375 domain-containing protein</fullName>
    </submittedName>
</protein>
<reference evidence="2 3" key="1">
    <citation type="submission" date="2019-10" db="EMBL/GenBank/DDBJ databases">
        <title>Rudanella paleaurantiibacter sp. nov., isolated from sludge.</title>
        <authorList>
            <person name="Xu S.Q."/>
        </authorList>
    </citation>
    <scope>NUCLEOTIDE SEQUENCE [LARGE SCALE GENOMIC DNA]</scope>
    <source>
        <strain evidence="2 3">HX-22-17</strain>
    </source>
</reference>
<organism evidence="2 3">
    <name type="scientific">Rudanella paleaurantiibacter</name>
    <dbReference type="NCBI Taxonomy" id="2614655"/>
    <lineage>
        <taxon>Bacteria</taxon>
        <taxon>Pseudomonadati</taxon>
        <taxon>Bacteroidota</taxon>
        <taxon>Cytophagia</taxon>
        <taxon>Cytophagales</taxon>
        <taxon>Cytophagaceae</taxon>
        <taxon>Rudanella</taxon>
    </lineage>
</organism>
<evidence type="ECO:0000259" key="1">
    <source>
        <dbReference type="Pfam" id="PF14300"/>
    </source>
</evidence>
<dbReference type="Pfam" id="PF14300">
    <property type="entry name" value="DMP19"/>
    <property type="match status" value="1"/>
</dbReference>